<keyword evidence="3" id="KW-1185">Reference proteome</keyword>
<dbReference type="OrthoDB" id="416454at2759"/>
<protein>
    <recommendedName>
        <fullName evidence="4">Reverse transcriptase</fullName>
    </recommendedName>
</protein>
<dbReference type="PANTHER" id="PTHR33332">
    <property type="entry name" value="REVERSE TRANSCRIPTASE DOMAIN-CONTAINING PROTEIN"/>
    <property type="match status" value="1"/>
</dbReference>
<accession>A0A8K1LQ48</accession>
<evidence type="ECO:0008006" key="4">
    <source>
        <dbReference type="Google" id="ProtNLM"/>
    </source>
</evidence>
<comment type="caution">
    <text evidence="2">The sequence shown here is derived from an EMBL/GenBank/DDBJ whole genome shotgun (WGS) entry which is preliminary data.</text>
</comment>
<gene>
    <name evidence="2" type="ORF">HGM15179_005309</name>
</gene>
<evidence type="ECO:0000256" key="1">
    <source>
        <dbReference type="SAM" id="MobiDB-lite"/>
    </source>
</evidence>
<feature type="region of interest" description="Disordered" evidence="1">
    <location>
        <begin position="72"/>
        <end position="101"/>
    </location>
</feature>
<proteinExistence type="predicted"/>
<dbReference type="AlphaFoldDB" id="A0A8K1LQ48"/>
<reference evidence="2" key="1">
    <citation type="submission" date="2019-04" db="EMBL/GenBank/DDBJ databases">
        <title>Genome assembly of Zosterops borbonicus 15179.</title>
        <authorList>
            <person name="Leroy T."/>
            <person name="Anselmetti Y."/>
            <person name="Tilak M.-K."/>
            <person name="Nabholz B."/>
        </authorList>
    </citation>
    <scope>NUCLEOTIDE SEQUENCE</scope>
    <source>
        <strain evidence="2">HGM_15179</strain>
        <tissue evidence="2">Muscle</tissue>
    </source>
</reference>
<dbReference type="Proteomes" id="UP000796761">
    <property type="component" value="Unassembled WGS sequence"/>
</dbReference>
<name>A0A8K1LQ48_9PASS</name>
<organism evidence="2 3">
    <name type="scientific">Zosterops borbonicus</name>
    <dbReference type="NCBI Taxonomy" id="364589"/>
    <lineage>
        <taxon>Eukaryota</taxon>
        <taxon>Metazoa</taxon>
        <taxon>Chordata</taxon>
        <taxon>Craniata</taxon>
        <taxon>Vertebrata</taxon>
        <taxon>Euteleostomi</taxon>
        <taxon>Archelosauria</taxon>
        <taxon>Archosauria</taxon>
        <taxon>Dinosauria</taxon>
        <taxon>Saurischia</taxon>
        <taxon>Theropoda</taxon>
        <taxon>Coelurosauria</taxon>
        <taxon>Aves</taxon>
        <taxon>Neognathae</taxon>
        <taxon>Neoaves</taxon>
        <taxon>Telluraves</taxon>
        <taxon>Australaves</taxon>
        <taxon>Passeriformes</taxon>
        <taxon>Sylvioidea</taxon>
        <taxon>Zosteropidae</taxon>
        <taxon>Zosterops</taxon>
    </lineage>
</organism>
<evidence type="ECO:0000313" key="3">
    <source>
        <dbReference type="Proteomes" id="UP000796761"/>
    </source>
</evidence>
<dbReference type="EMBL" id="SWJQ01000111">
    <property type="protein sequence ID" value="TRZ21826.1"/>
    <property type="molecule type" value="Genomic_DNA"/>
</dbReference>
<evidence type="ECO:0000313" key="2">
    <source>
        <dbReference type="EMBL" id="TRZ21826.1"/>
    </source>
</evidence>
<sequence length="188" mass="20978">MVPLLSRRRQSELLSHLDVHRSMGPDWIYPRVMRELADELVKLFSIIYQQSWLTGEVPDDWKLANVIPTHKKDGKEDPGNHGPVNLISVPGDPSGGCRKGRKDGCSQRVVVNSATSSWQPVTSGVSQGSVLGSGLFSIFTHDMEEGIEPFISKFEDNTKLEACVDLLEEKRAPQRNLEQLDGWADPIE</sequence>